<evidence type="ECO:0000313" key="1">
    <source>
        <dbReference type="EMBL" id="CBX90570.1"/>
    </source>
</evidence>
<protein>
    <submittedName>
        <fullName evidence="1">Uncharacterized protein</fullName>
    </submittedName>
</protein>
<dbReference type="AlphaFoldDB" id="E4ZH00"/>
<accession>E4ZH00</accession>
<dbReference type="EMBL" id="FP929064">
    <property type="protein sequence ID" value="CBX90570.1"/>
    <property type="molecule type" value="Genomic_DNA"/>
</dbReference>
<name>E4ZH00_LEPMJ</name>
<organism evidence="1 2">
    <name type="scientific">Leptosphaeria maculans (strain JN3 / isolate v23.1.3 / race Av1-4-5-6-7-8)</name>
    <name type="common">Blackleg fungus</name>
    <name type="synonym">Phoma lingam</name>
    <dbReference type="NCBI Taxonomy" id="985895"/>
    <lineage>
        <taxon>Eukaryota</taxon>
        <taxon>Fungi</taxon>
        <taxon>Dikarya</taxon>
        <taxon>Ascomycota</taxon>
        <taxon>Pezizomycotina</taxon>
        <taxon>Dothideomycetes</taxon>
        <taxon>Pleosporomycetidae</taxon>
        <taxon>Pleosporales</taxon>
        <taxon>Pleosporineae</taxon>
        <taxon>Leptosphaeriaceae</taxon>
        <taxon>Plenodomus</taxon>
        <taxon>Plenodomus lingam/Leptosphaeria maculans species complex</taxon>
    </lineage>
</organism>
<keyword evidence="2" id="KW-1185">Reference proteome</keyword>
<gene>
    <name evidence="1" type="ORF">LEMA_uP066960.1</name>
</gene>
<proteinExistence type="predicted"/>
<reference evidence="2" key="1">
    <citation type="journal article" date="2011" name="Nat. Commun.">
        <title>Effector diversification within compartments of the Leptosphaeria maculans genome affected by Repeat-Induced Point mutations.</title>
        <authorList>
            <person name="Rouxel T."/>
            <person name="Grandaubert J."/>
            <person name="Hane J.K."/>
            <person name="Hoede C."/>
            <person name="van de Wouw A.P."/>
            <person name="Couloux A."/>
            <person name="Dominguez V."/>
            <person name="Anthouard V."/>
            <person name="Bally P."/>
            <person name="Bourras S."/>
            <person name="Cozijnsen A.J."/>
            <person name="Ciuffetti L.M."/>
            <person name="Degrave A."/>
            <person name="Dilmaghani A."/>
            <person name="Duret L."/>
            <person name="Fudal I."/>
            <person name="Goodwin S.B."/>
            <person name="Gout L."/>
            <person name="Glaser N."/>
            <person name="Linglin J."/>
            <person name="Kema G.H.J."/>
            <person name="Lapalu N."/>
            <person name="Lawrence C.B."/>
            <person name="May K."/>
            <person name="Meyer M."/>
            <person name="Ollivier B."/>
            <person name="Poulain J."/>
            <person name="Schoch C.L."/>
            <person name="Simon A."/>
            <person name="Spatafora J.W."/>
            <person name="Stachowiak A."/>
            <person name="Turgeon B.G."/>
            <person name="Tyler B.M."/>
            <person name="Vincent D."/>
            <person name="Weissenbach J."/>
            <person name="Amselem J."/>
            <person name="Quesneville H."/>
            <person name="Oliver R.P."/>
            <person name="Wincker P."/>
            <person name="Balesdent M.-H."/>
            <person name="Howlett B.J."/>
        </authorList>
    </citation>
    <scope>NUCLEOTIDE SEQUENCE [LARGE SCALE GENOMIC DNA]</scope>
    <source>
        <strain evidence="2">JN3 / isolate v23.1.3 / race Av1-4-5-6-7-8</strain>
    </source>
</reference>
<dbReference type="InParanoid" id="E4ZH00"/>
<dbReference type="Proteomes" id="UP000002668">
    <property type="component" value="Genome"/>
</dbReference>
<evidence type="ECO:0000313" key="2">
    <source>
        <dbReference type="Proteomes" id="UP000002668"/>
    </source>
</evidence>
<dbReference type="HOGENOM" id="CLU_2413639_0_0_1"/>
<dbReference type="GeneID" id="13292543"/>
<dbReference type="VEuPathDB" id="FungiDB:LEMA_uP066960.1"/>
<sequence>MSIGVLYPQLDKYQLTVECLLSELQTISQVIANVNFSQLPAQARVMAKTSSHGRQVLSLARGNCGSAGKSAPMDVARCSMEWYTHVQMNIGK</sequence>